<feature type="compositionally biased region" description="Polar residues" evidence="1">
    <location>
        <begin position="1217"/>
        <end position="1232"/>
    </location>
</feature>
<feature type="non-terminal residue" evidence="2">
    <location>
        <position position="1890"/>
    </location>
</feature>
<feature type="region of interest" description="Disordered" evidence="1">
    <location>
        <begin position="311"/>
        <end position="379"/>
    </location>
</feature>
<feature type="region of interest" description="Disordered" evidence="1">
    <location>
        <begin position="1"/>
        <end position="49"/>
    </location>
</feature>
<feature type="region of interest" description="Disordered" evidence="1">
    <location>
        <begin position="168"/>
        <end position="252"/>
    </location>
</feature>
<reference evidence="2 3" key="1">
    <citation type="journal article" date="2023" name="IScience">
        <title>Expanded male sex-determining region conserved during the evolution of homothallism in the green alga Volvox.</title>
        <authorList>
            <person name="Yamamoto K."/>
            <person name="Matsuzaki R."/>
            <person name="Mahakham W."/>
            <person name="Heman W."/>
            <person name="Sekimoto H."/>
            <person name="Kawachi M."/>
            <person name="Minakuchi Y."/>
            <person name="Toyoda A."/>
            <person name="Nozaki H."/>
        </authorList>
    </citation>
    <scope>NUCLEOTIDE SEQUENCE [LARGE SCALE GENOMIC DNA]</scope>
    <source>
        <strain evidence="2 3">NIES-4468</strain>
    </source>
</reference>
<gene>
    <name evidence="2" type="ORF">VaNZ11_011082</name>
</gene>
<keyword evidence="3" id="KW-1185">Reference proteome</keyword>
<name>A0ABQ5SBI3_9CHLO</name>
<feature type="compositionally biased region" description="Polar residues" evidence="1">
    <location>
        <begin position="338"/>
        <end position="349"/>
    </location>
</feature>
<accession>A0ABQ5SBI3</accession>
<feature type="region of interest" description="Disordered" evidence="1">
    <location>
        <begin position="719"/>
        <end position="748"/>
    </location>
</feature>
<feature type="compositionally biased region" description="Polar residues" evidence="1">
    <location>
        <begin position="29"/>
        <end position="48"/>
    </location>
</feature>
<organism evidence="2 3">
    <name type="scientific">Volvox africanus</name>
    <dbReference type="NCBI Taxonomy" id="51714"/>
    <lineage>
        <taxon>Eukaryota</taxon>
        <taxon>Viridiplantae</taxon>
        <taxon>Chlorophyta</taxon>
        <taxon>core chlorophytes</taxon>
        <taxon>Chlorophyceae</taxon>
        <taxon>CS clade</taxon>
        <taxon>Chlamydomonadales</taxon>
        <taxon>Volvocaceae</taxon>
        <taxon>Volvox</taxon>
    </lineage>
</organism>
<evidence type="ECO:0000313" key="3">
    <source>
        <dbReference type="Proteomes" id="UP001165090"/>
    </source>
</evidence>
<feature type="region of interest" description="Disordered" evidence="1">
    <location>
        <begin position="1838"/>
        <end position="1861"/>
    </location>
</feature>
<feature type="region of interest" description="Disordered" evidence="1">
    <location>
        <begin position="429"/>
        <end position="473"/>
    </location>
</feature>
<sequence>MPPSDGEPGLSETRAASFSPPLRGRAKVRSSSPEASKISSLPSTTPKSCPSCCVVVGIRAPSTSSPKHTFVYDKPTANKATAELSPNRLHGAPTSPQNSSSVTSSSSSGRSRGNSSSNGTKIFSDGSGSGVRPLNRQRATSCCAIDPTTSTANSANSRQSCLSAFRRVTGSSMQSAANSPSTSPLPSSDSSMMPVPMSSLREEDVVSSDLPPQSPPPSPSSDHTMPPSPSYAIVPYTPPSPPPPMPGGPALLPTLDVVVHSAPPSPVSKAAAASPRPASNCDLLTSNDTVVMDAVQLLSYVAEVAELEQSLSSQAESPRVDAEVSEAVGDISPPPALSPSTSKPSQQSLPEIGVTEPPGPSPPPPLVTEVPEHSSRPRPTAMEPAIITCTATVLPALALCETVNVPESPLSDSDLGGHSLPLTVSDFAEAVDPSPSHSAIDDSSEADEPSTTPQGPVGSGVTHGSMESSGQDVDQDNLTTAALMVKAITDLVELGGQSALVREDAVGLDMAPWVASDPGAPRADEPPSVVGVAEVLAEEVVAVEVVEAEADLVGTIWAEEVIPPHAIQPPSPELAAVAPVECPAVDCHADAATAQMSSSIFGSGAVDLFGPSGPNNRQEQPQVLDLESKMRFESELSAWLTDIEGAPARNGFGGDTFHITGCVLHDIELTQLAVTATSPMSATSAATAPSPLRAPLGAAATSPMSATSAATAPSPLRAPLAAAATSPTSATSPMTALSPASAPSTVPLPSPAMTSLLAAAESGLKTRSSEEEEETMHGAVSAFEEVAASALTIDTAIAAAVPTQPTASSAPIRTRARPALQPAAAAGASGGGKPRTSYSKTIATAASTATVSIAAKTKATVALPNVGIKPGPKPRPADTTSSSLSYLRPTTTATAKMRTVTTVGAAAQMSVAAAPPFSARIRSTSESSVTYTSYPAVNSARRKAAGAVAAMPAFAHSVRQPTAGKTTALSSSASKTANRKSVKPPASAAAAAVLPAAGHVKKRTKPKRTSSLVDAAQPVQGAAIGRSCKGEGGSCSNGGDGGGGVAPAEAPSIEPSLTAADPPLAPSVAEPSPAADEQLPPSSGGVEVSMNDFQPLIALATATATSRLTPVTAPSPPLISDISSQPTRIEAKLLTAVAPLDVAPLASLFPSPSAPAATAHAVTAPPPSASIATALQPHVSLPSPDTVDACPEKDSAAAAATTPASDMSLAALARQTAPRTGPTSARTSPSLPNLPSALKCMRPIPPLASSSPIGLAATAGVAVRNAALASSGASRPMGQLSPGYSITSSTAAAVATEERKEVAMMTAAVASPTVSYASASFVAIKMQTTPMAALATAAAVALAPPPLPSGSPTPSPSLRSARKQRIRQLARMATTPGLSSTPPSAPVTIRTPIAIDSAAAAPAIWPAAAHVNTAMSPGIPGPVDKPAAAMATVSPAAEAATATATAAAAAIATAAEATAIPTAVSDIDAAATNPNDHPAVAIQYENVKTEIDAANLVEAVAASPVGAAHRSPDATAHPAASLAATASSAGPTTAFPPAASPVVVNPSVTESPAATPAVTEFPAATPAVTAPPAATPAVTAPPAATPAVIESPAATPAVTAPPAATPAVTAPPAASPAVTESPAATSAVTESLGATPAVTAPPAADPIAAAPPPTISGGMAGPATPSTANAKKAPRRAGAVRRIPEPAAAHKTDGSHTIPAAAPPSASKVPMLSVKAKASAPSARQPTQAVTAGAPRATAAPSGGSASLARKSARGASAQRIVEKNDTTGAKAINANDASGTVAAAAAAPGPLATLPDALPGSTTAMPRGAAPPCDAVHPAIPLPAHVPDARELPRQSMERSGDGMTRGSAAVPTAPQGMPTPVTKATAAAAVAVVTPASAAAVRAKARLG</sequence>
<dbReference type="EMBL" id="BSDZ01000078">
    <property type="protein sequence ID" value="GLI66986.1"/>
    <property type="molecule type" value="Genomic_DNA"/>
</dbReference>
<feature type="compositionally biased region" description="Low complexity" evidence="1">
    <location>
        <begin position="98"/>
        <end position="120"/>
    </location>
</feature>
<feature type="compositionally biased region" description="Polar residues" evidence="1">
    <location>
        <begin position="169"/>
        <end position="178"/>
    </location>
</feature>
<feature type="compositionally biased region" description="Low complexity" evidence="1">
    <location>
        <begin position="719"/>
        <end position="747"/>
    </location>
</feature>
<evidence type="ECO:0000313" key="2">
    <source>
        <dbReference type="EMBL" id="GLI66986.1"/>
    </source>
</evidence>
<comment type="caution">
    <text evidence="2">The sequence shown here is derived from an EMBL/GenBank/DDBJ whole genome shotgun (WGS) entry which is preliminary data.</text>
</comment>
<feature type="compositionally biased region" description="Pro residues" evidence="1">
    <location>
        <begin position="236"/>
        <end position="247"/>
    </location>
</feature>
<feature type="region of interest" description="Disordered" evidence="1">
    <location>
        <begin position="1213"/>
        <end position="1232"/>
    </location>
</feature>
<feature type="region of interest" description="Disordered" evidence="1">
    <location>
        <begin position="1597"/>
        <end position="1760"/>
    </location>
</feature>
<feature type="compositionally biased region" description="Basic residues" evidence="1">
    <location>
        <begin position="999"/>
        <end position="1008"/>
    </location>
</feature>
<feature type="compositionally biased region" description="Low complexity" evidence="1">
    <location>
        <begin position="179"/>
        <end position="199"/>
    </location>
</feature>
<dbReference type="Proteomes" id="UP001165090">
    <property type="component" value="Unassembled WGS sequence"/>
</dbReference>
<feature type="compositionally biased region" description="Low complexity" evidence="1">
    <location>
        <begin position="962"/>
        <end position="976"/>
    </location>
</feature>
<evidence type="ECO:0000256" key="1">
    <source>
        <dbReference type="SAM" id="MobiDB-lite"/>
    </source>
</evidence>
<proteinExistence type="predicted"/>
<feature type="region of interest" description="Disordered" evidence="1">
    <location>
        <begin position="1184"/>
        <end position="1203"/>
    </location>
</feature>
<feature type="compositionally biased region" description="Gly residues" evidence="1">
    <location>
        <begin position="1030"/>
        <end position="1045"/>
    </location>
</feature>
<protein>
    <submittedName>
        <fullName evidence="2">Uncharacterized protein</fullName>
    </submittedName>
</protein>
<feature type="compositionally biased region" description="Low complexity" evidence="1">
    <location>
        <begin position="1729"/>
        <end position="1750"/>
    </location>
</feature>
<feature type="compositionally biased region" description="Low complexity" evidence="1">
    <location>
        <begin position="983"/>
        <end position="997"/>
    </location>
</feature>
<feature type="compositionally biased region" description="Pro residues" evidence="1">
    <location>
        <begin position="357"/>
        <end position="366"/>
    </location>
</feature>
<feature type="compositionally biased region" description="Basic and acidic residues" evidence="1">
    <location>
        <begin position="1682"/>
        <end position="1694"/>
    </location>
</feature>
<feature type="compositionally biased region" description="Low complexity" evidence="1">
    <location>
        <begin position="1597"/>
        <end position="1648"/>
    </location>
</feature>
<feature type="region of interest" description="Disordered" evidence="1">
    <location>
        <begin position="960"/>
        <end position="1088"/>
    </location>
</feature>
<feature type="region of interest" description="Disordered" evidence="1">
    <location>
        <begin position="61"/>
        <end position="134"/>
    </location>
</feature>